<dbReference type="SUPFAM" id="SSF52743">
    <property type="entry name" value="Subtilisin-like"/>
    <property type="match status" value="1"/>
</dbReference>
<keyword evidence="6" id="KW-0472">Membrane</keyword>
<evidence type="ECO:0000256" key="4">
    <source>
        <dbReference type="ARBA" id="ARBA00022825"/>
    </source>
</evidence>
<feature type="active site" description="Charge relay system" evidence="5">
    <location>
        <position position="222"/>
    </location>
</feature>
<dbReference type="InterPro" id="IPR050131">
    <property type="entry name" value="Peptidase_S8_subtilisin-like"/>
</dbReference>
<sequence>MPAAWELSRGEVVVAVVDSGVASQNAHLQGDVVLPGLDLLDNKNAHVDEYGHGTAIAGQIAARQVEGSGLVGLAPAARILPVRVYQDPDERTTQAGRGLDVGRTAAGIRWAADNGAQIIVVALSTPEDHPALREAVEYADAQGALVVASTGNMREGEDPNAPRFPAGYDQALAVTAVDLRGLPSTSVVQGEHIDIAAPGMAVPSAFLASGDCIFAGDQPSSSYATGYAAGIAALVAGRFPHERPAQWKYRLLATASRATPTDHNRATGWGLISPVAALTFVNDGRLPGPANPDFAPLPSATPALLARPAATDLAPAQAQRHGALTIAGSGAAVTLGALLVASLVRRRRVAADRH</sequence>
<dbReference type="PRINTS" id="PR00723">
    <property type="entry name" value="SUBTILISIN"/>
</dbReference>
<dbReference type="GO" id="GO:0004252">
    <property type="term" value="F:serine-type endopeptidase activity"/>
    <property type="evidence" value="ECO:0007669"/>
    <property type="project" value="UniProtKB-UniRule"/>
</dbReference>
<keyword evidence="3 5" id="KW-0378">Hydrolase</keyword>
<evidence type="ECO:0000313" key="8">
    <source>
        <dbReference type="EMBL" id="OKL52863.1"/>
    </source>
</evidence>
<evidence type="ECO:0000256" key="6">
    <source>
        <dbReference type="SAM" id="Phobius"/>
    </source>
</evidence>
<evidence type="ECO:0000313" key="9">
    <source>
        <dbReference type="Proteomes" id="UP000185612"/>
    </source>
</evidence>
<dbReference type="PROSITE" id="PS51892">
    <property type="entry name" value="SUBTILASE"/>
    <property type="match status" value="1"/>
</dbReference>
<feature type="active site" description="Charge relay system" evidence="5">
    <location>
        <position position="18"/>
    </location>
</feature>
<feature type="transmembrane region" description="Helical" evidence="6">
    <location>
        <begin position="323"/>
        <end position="344"/>
    </location>
</feature>
<accession>A0A1Q5PZ01</accession>
<name>A0A1Q5PZ01_9ACTO</name>
<evidence type="ECO:0000256" key="3">
    <source>
        <dbReference type="ARBA" id="ARBA00022801"/>
    </source>
</evidence>
<dbReference type="InterPro" id="IPR000209">
    <property type="entry name" value="Peptidase_S8/S53_dom"/>
</dbReference>
<dbReference type="Proteomes" id="UP000185612">
    <property type="component" value="Unassembled WGS sequence"/>
</dbReference>
<dbReference type="AlphaFoldDB" id="A0A1Q5PZ01"/>
<dbReference type="EMBL" id="MQVS01000001">
    <property type="protein sequence ID" value="OKL52863.1"/>
    <property type="molecule type" value="Genomic_DNA"/>
</dbReference>
<dbReference type="Gene3D" id="3.40.50.200">
    <property type="entry name" value="Peptidase S8/S53 domain"/>
    <property type="match status" value="1"/>
</dbReference>
<proteinExistence type="inferred from homology"/>
<keyword evidence="2 5" id="KW-0645">Protease</keyword>
<reference evidence="9" key="1">
    <citation type="submission" date="2016-12" db="EMBL/GenBank/DDBJ databases">
        <authorList>
            <person name="Meng X."/>
        </authorList>
    </citation>
    <scope>NUCLEOTIDE SEQUENCE [LARGE SCALE GENOMIC DNA]</scope>
    <source>
        <strain evidence="9">DSM 20732</strain>
    </source>
</reference>
<dbReference type="InterPro" id="IPR022398">
    <property type="entry name" value="Peptidase_S8_His-AS"/>
</dbReference>
<comment type="caution">
    <text evidence="8">The sequence shown here is derived from an EMBL/GenBank/DDBJ whole genome shotgun (WGS) entry which is preliminary data.</text>
</comment>
<evidence type="ECO:0000256" key="5">
    <source>
        <dbReference type="PROSITE-ProRule" id="PRU01240"/>
    </source>
</evidence>
<feature type="domain" description="Peptidase S8/S53" evidence="7">
    <location>
        <begin position="11"/>
        <end position="270"/>
    </location>
</feature>
<dbReference type="InterPro" id="IPR015500">
    <property type="entry name" value="Peptidase_S8_subtilisin-rel"/>
</dbReference>
<dbReference type="Pfam" id="PF00082">
    <property type="entry name" value="Peptidase_S8"/>
    <property type="match status" value="1"/>
</dbReference>
<dbReference type="FunCoup" id="A0A1Q5PZ01">
    <property type="interactions" value="21"/>
</dbReference>
<gene>
    <name evidence="8" type="ORF">BSZ40_00365</name>
</gene>
<evidence type="ECO:0000256" key="1">
    <source>
        <dbReference type="ARBA" id="ARBA00011073"/>
    </source>
</evidence>
<dbReference type="InParanoid" id="A0A1Q5PZ01"/>
<protein>
    <recommendedName>
        <fullName evidence="7">Peptidase S8/S53 domain-containing protein</fullName>
    </recommendedName>
</protein>
<evidence type="ECO:0000259" key="7">
    <source>
        <dbReference type="Pfam" id="PF00082"/>
    </source>
</evidence>
<dbReference type="GO" id="GO:0006508">
    <property type="term" value="P:proteolysis"/>
    <property type="evidence" value="ECO:0007669"/>
    <property type="project" value="UniProtKB-KW"/>
</dbReference>
<evidence type="ECO:0000256" key="2">
    <source>
        <dbReference type="ARBA" id="ARBA00022670"/>
    </source>
</evidence>
<dbReference type="InterPro" id="IPR036852">
    <property type="entry name" value="Peptidase_S8/S53_dom_sf"/>
</dbReference>
<dbReference type="PANTHER" id="PTHR43806:SF11">
    <property type="entry name" value="CEREVISIN-RELATED"/>
    <property type="match status" value="1"/>
</dbReference>
<comment type="similarity">
    <text evidence="1 5">Belongs to the peptidase S8 family.</text>
</comment>
<keyword evidence="6" id="KW-0812">Transmembrane</keyword>
<feature type="active site" description="Charge relay system" evidence="5">
    <location>
        <position position="52"/>
    </location>
</feature>
<dbReference type="PANTHER" id="PTHR43806">
    <property type="entry name" value="PEPTIDASE S8"/>
    <property type="match status" value="1"/>
</dbReference>
<keyword evidence="6" id="KW-1133">Transmembrane helix</keyword>
<keyword evidence="9" id="KW-1185">Reference proteome</keyword>
<keyword evidence="4 5" id="KW-0720">Serine protease</keyword>
<dbReference type="STRING" id="52770.BSZ40_00365"/>
<dbReference type="PROSITE" id="PS00137">
    <property type="entry name" value="SUBTILASE_HIS"/>
    <property type="match status" value="1"/>
</dbReference>
<organism evidence="8 9">
    <name type="scientific">Buchananella hordeovulneris</name>
    <dbReference type="NCBI Taxonomy" id="52770"/>
    <lineage>
        <taxon>Bacteria</taxon>
        <taxon>Bacillati</taxon>
        <taxon>Actinomycetota</taxon>
        <taxon>Actinomycetes</taxon>
        <taxon>Actinomycetales</taxon>
        <taxon>Actinomycetaceae</taxon>
        <taxon>Buchananella</taxon>
    </lineage>
</organism>